<reference evidence="1" key="1">
    <citation type="submission" date="2022-07" db="EMBL/GenBank/DDBJ databases">
        <title>Phylogenomic reconstructions and comparative analyses of Kickxellomycotina fungi.</title>
        <authorList>
            <person name="Reynolds N.K."/>
            <person name="Stajich J.E."/>
            <person name="Barry K."/>
            <person name="Grigoriev I.V."/>
            <person name="Crous P."/>
            <person name="Smith M.E."/>
        </authorList>
    </citation>
    <scope>NUCLEOTIDE SEQUENCE</scope>
    <source>
        <strain evidence="1">CBS 109366</strain>
    </source>
</reference>
<dbReference type="Proteomes" id="UP001140234">
    <property type="component" value="Unassembled WGS sequence"/>
</dbReference>
<dbReference type="EMBL" id="JANBUJ010000170">
    <property type="protein sequence ID" value="KAJ2773840.1"/>
    <property type="molecule type" value="Genomic_DNA"/>
</dbReference>
<sequence>MKLSIATIAAVASSATVVLGFFGIPGIVSVDVGGTNGGLKLSVLGGLIQANIGGHQLSGKRPPATNEPKPSIAPLFF</sequence>
<evidence type="ECO:0000313" key="1">
    <source>
        <dbReference type="EMBL" id="KAJ2773840.1"/>
    </source>
</evidence>
<accession>A0ACC1K5H3</accession>
<name>A0ACC1K5H3_9FUNG</name>
<protein>
    <submittedName>
        <fullName evidence="1">Uncharacterized protein</fullName>
    </submittedName>
</protein>
<keyword evidence="2" id="KW-1185">Reference proteome</keyword>
<proteinExistence type="predicted"/>
<gene>
    <name evidence="1" type="ORF">IWQ57_001105</name>
</gene>
<organism evidence="1 2">
    <name type="scientific">Coemansia nantahalensis</name>
    <dbReference type="NCBI Taxonomy" id="2789366"/>
    <lineage>
        <taxon>Eukaryota</taxon>
        <taxon>Fungi</taxon>
        <taxon>Fungi incertae sedis</taxon>
        <taxon>Zoopagomycota</taxon>
        <taxon>Kickxellomycotina</taxon>
        <taxon>Kickxellomycetes</taxon>
        <taxon>Kickxellales</taxon>
        <taxon>Kickxellaceae</taxon>
        <taxon>Coemansia</taxon>
    </lineage>
</organism>
<comment type="caution">
    <text evidence="1">The sequence shown here is derived from an EMBL/GenBank/DDBJ whole genome shotgun (WGS) entry which is preliminary data.</text>
</comment>
<evidence type="ECO:0000313" key="2">
    <source>
        <dbReference type="Proteomes" id="UP001140234"/>
    </source>
</evidence>